<protein>
    <submittedName>
        <fullName evidence="14">5-hydroxytryptamine receptor 1A</fullName>
    </submittedName>
</protein>
<evidence type="ECO:0000256" key="5">
    <source>
        <dbReference type="ARBA" id="ARBA00023040"/>
    </source>
</evidence>
<dbReference type="PANTHER" id="PTHR24248:SF199">
    <property type="entry name" value="IP13425P-RELATED"/>
    <property type="match status" value="1"/>
</dbReference>
<dbReference type="PROSITE" id="PS50262">
    <property type="entry name" value="G_PROTEIN_RECEP_F1_2"/>
    <property type="match status" value="1"/>
</dbReference>
<feature type="transmembrane region" description="Helical" evidence="11">
    <location>
        <begin position="486"/>
        <end position="509"/>
    </location>
</feature>
<dbReference type="SMART" id="SM01381">
    <property type="entry name" value="7TM_GPCR_Srsx"/>
    <property type="match status" value="1"/>
</dbReference>
<evidence type="ECO:0000259" key="12">
    <source>
        <dbReference type="PROSITE" id="PS50262"/>
    </source>
</evidence>
<feature type="transmembrane region" description="Helical" evidence="11">
    <location>
        <begin position="206"/>
        <end position="233"/>
    </location>
</feature>
<keyword evidence="9 10" id="KW-0807">Transducer</keyword>
<dbReference type="CDD" id="cd15329">
    <property type="entry name" value="7tmA_5-HT7"/>
    <property type="match status" value="1"/>
</dbReference>
<evidence type="ECO:0000256" key="2">
    <source>
        <dbReference type="ARBA" id="ARBA00022475"/>
    </source>
</evidence>
<evidence type="ECO:0000256" key="6">
    <source>
        <dbReference type="ARBA" id="ARBA00023136"/>
    </source>
</evidence>
<keyword evidence="8 10" id="KW-0675">Receptor</keyword>
<organism evidence="13 14">
    <name type="scientific">Aplysia californica</name>
    <name type="common">California sea hare</name>
    <dbReference type="NCBI Taxonomy" id="6500"/>
    <lineage>
        <taxon>Eukaryota</taxon>
        <taxon>Metazoa</taxon>
        <taxon>Spiralia</taxon>
        <taxon>Lophotrochozoa</taxon>
        <taxon>Mollusca</taxon>
        <taxon>Gastropoda</taxon>
        <taxon>Heterobranchia</taxon>
        <taxon>Euthyneura</taxon>
        <taxon>Tectipleura</taxon>
        <taxon>Aplysiida</taxon>
        <taxon>Aplysioidea</taxon>
        <taxon>Aplysiidae</taxon>
        <taxon>Aplysia</taxon>
    </lineage>
</organism>
<keyword evidence="4 11" id="KW-1133">Transmembrane helix</keyword>
<reference evidence="14" key="1">
    <citation type="submission" date="2025-08" db="UniProtKB">
        <authorList>
            <consortium name="RefSeq"/>
        </authorList>
    </citation>
    <scope>IDENTIFICATION</scope>
</reference>
<keyword evidence="2" id="KW-1003">Cell membrane</keyword>
<dbReference type="PRINTS" id="PR00237">
    <property type="entry name" value="GPCRRHODOPSN"/>
</dbReference>
<comment type="similarity">
    <text evidence="10">Belongs to the G-protein coupled receptor 1 family.</text>
</comment>
<dbReference type="InterPro" id="IPR000276">
    <property type="entry name" value="GPCR_Rhodpsn"/>
</dbReference>
<feature type="transmembrane region" description="Helical" evidence="11">
    <location>
        <begin position="362"/>
        <end position="382"/>
    </location>
</feature>
<dbReference type="InterPro" id="IPR017452">
    <property type="entry name" value="GPCR_Rhodpsn_7TM"/>
</dbReference>
<keyword evidence="5 10" id="KW-0297">G-protein coupled receptor</keyword>
<evidence type="ECO:0000256" key="8">
    <source>
        <dbReference type="ARBA" id="ARBA00023170"/>
    </source>
</evidence>
<evidence type="ECO:0000256" key="1">
    <source>
        <dbReference type="ARBA" id="ARBA00004651"/>
    </source>
</evidence>
<accession>A0ABM1VWR8</accession>
<dbReference type="Gene3D" id="1.20.1070.10">
    <property type="entry name" value="Rhodopsin 7-helix transmembrane proteins"/>
    <property type="match status" value="1"/>
</dbReference>
<keyword evidence="6 11" id="KW-0472">Membrane</keyword>
<keyword evidence="7" id="KW-1015">Disulfide bond</keyword>
<proteinExistence type="inferred from homology"/>
<dbReference type="RefSeq" id="XP_035826860.1">
    <property type="nucleotide sequence ID" value="XM_035970967.1"/>
</dbReference>
<evidence type="ECO:0000256" key="7">
    <source>
        <dbReference type="ARBA" id="ARBA00023157"/>
    </source>
</evidence>
<dbReference type="Pfam" id="PF00001">
    <property type="entry name" value="7tm_1"/>
    <property type="match status" value="1"/>
</dbReference>
<keyword evidence="3 10" id="KW-0812">Transmembrane</keyword>
<feature type="domain" description="G-protein coupled receptors family 1 profile" evidence="12">
    <location>
        <begin position="222"/>
        <end position="538"/>
    </location>
</feature>
<dbReference type="GeneID" id="101851588"/>
<name>A0ABM1VWR8_APLCA</name>
<dbReference type="Proteomes" id="UP000694888">
    <property type="component" value="Unplaced"/>
</dbReference>
<evidence type="ECO:0000313" key="14">
    <source>
        <dbReference type="RefSeq" id="XP_035826860.1"/>
    </source>
</evidence>
<evidence type="ECO:0000256" key="9">
    <source>
        <dbReference type="ARBA" id="ARBA00023224"/>
    </source>
</evidence>
<feature type="transmembrane region" description="Helical" evidence="11">
    <location>
        <begin position="242"/>
        <end position="262"/>
    </location>
</feature>
<evidence type="ECO:0000256" key="11">
    <source>
        <dbReference type="SAM" id="Phobius"/>
    </source>
</evidence>
<evidence type="ECO:0000256" key="3">
    <source>
        <dbReference type="ARBA" id="ARBA00022692"/>
    </source>
</evidence>
<evidence type="ECO:0000256" key="10">
    <source>
        <dbReference type="RuleBase" id="RU000688"/>
    </source>
</evidence>
<feature type="transmembrane region" description="Helical" evidence="11">
    <location>
        <begin position="268"/>
        <end position="301"/>
    </location>
</feature>
<feature type="transmembrane region" description="Helical" evidence="11">
    <location>
        <begin position="56"/>
        <end position="77"/>
    </location>
</feature>
<sequence>MPRVLHDLQEGICPLCGYGSLYRAGSWGIDIVRTLSANDHFLNYAILSIFPPRNPVFYVSIFICLSLSVVGGSFVVVTTPKTYSPDSKTSLEDSLISTGKQKPYHPDNQSAVTRRTTNILYSLYGIADRRTENMTSVSASAAVTPPVLYTPMNSTDVYIPYGINGSLYVNTTSPNGTDLFGNITNTTLAPPEDEQPPIPYQQWEQIIVAVILGALIICTIIGNCLVCISVAIVKRLQSPSNLLIVSLAVADLFVGMTVMPFAAVRQLYGSWILGTIVCDIWTTTDVLLCTSSILNLCAISVDRYFVITRPFQYAMKRTPKRMGLMVFIVWTVSAVVSIPPVFGWKSPHKPYDCIISDDIGYQIYATLCAFYLPLIVMICVYFKIWRVSSKIAKAEAKSKIGSFDKGAEFQLGRPSHDSGDSSVMPNGCLRDGVTNGGGGDDDGSIEILPKKLEPEKSSRRRFTIRSLIPRQPKLSNTKERKATKTLGIIMGCFTLCWLPFFILVLVSTFCRECQVPMELASVLNWLGYANSFLNPVIYARFNREFRTPFKEILLLRCRGINTRMRSESYVEQYGPVVSHRDSLRPPTDSVVRYNSQGQTVVALGNANIIWFQMSYLFQYRKKIQNIRQRSNNCFLKESCSYQYIYTCTTWFSLTV</sequence>
<dbReference type="PANTHER" id="PTHR24248">
    <property type="entry name" value="ADRENERGIC RECEPTOR-RELATED G-PROTEIN COUPLED RECEPTOR"/>
    <property type="match status" value="1"/>
</dbReference>
<feature type="transmembrane region" description="Helical" evidence="11">
    <location>
        <begin position="322"/>
        <end position="342"/>
    </location>
</feature>
<comment type="subcellular location">
    <subcellularLocation>
        <location evidence="1">Cell membrane</location>
        <topology evidence="1">Multi-pass membrane protein</topology>
    </subcellularLocation>
</comment>
<keyword evidence="13" id="KW-1185">Reference proteome</keyword>
<dbReference type="PROSITE" id="PS00237">
    <property type="entry name" value="G_PROTEIN_RECEP_F1_1"/>
    <property type="match status" value="1"/>
</dbReference>
<gene>
    <name evidence="14" type="primary">LOC101851588</name>
</gene>
<evidence type="ECO:0000256" key="4">
    <source>
        <dbReference type="ARBA" id="ARBA00022989"/>
    </source>
</evidence>
<evidence type="ECO:0000313" key="13">
    <source>
        <dbReference type="Proteomes" id="UP000694888"/>
    </source>
</evidence>
<dbReference type="SUPFAM" id="SSF81321">
    <property type="entry name" value="Family A G protein-coupled receptor-like"/>
    <property type="match status" value="1"/>
</dbReference>